<dbReference type="Pfam" id="PF00106">
    <property type="entry name" value="adh_short"/>
    <property type="match status" value="1"/>
</dbReference>
<organism evidence="5 6">
    <name type="scientific">Pseudaminobacter soli</name>
    <name type="common">ex Li et al. 2025</name>
    <dbReference type="NCBI Taxonomy" id="1295366"/>
    <lineage>
        <taxon>Bacteria</taxon>
        <taxon>Pseudomonadati</taxon>
        <taxon>Pseudomonadota</taxon>
        <taxon>Alphaproteobacteria</taxon>
        <taxon>Hyphomicrobiales</taxon>
        <taxon>Phyllobacteriaceae</taxon>
        <taxon>Pseudaminobacter</taxon>
    </lineage>
</organism>
<keyword evidence="6" id="KW-1185">Reference proteome</keyword>
<dbReference type="EMBL" id="PXYL01000002">
    <property type="protein sequence ID" value="PSJ62934.1"/>
    <property type="molecule type" value="Genomic_DNA"/>
</dbReference>
<dbReference type="FunFam" id="3.40.50.720:FF:000084">
    <property type="entry name" value="Short-chain dehydrogenase reductase"/>
    <property type="match status" value="1"/>
</dbReference>
<dbReference type="OrthoDB" id="286404at2"/>
<dbReference type="InterPro" id="IPR020904">
    <property type="entry name" value="Sc_DH/Rdtase_CS"/>
</dbReference>
<dbReference type="Proteomes" id="UP000240653">
    <property type="component" value="Unassembled WGS sequence"/>
</dbReference>
<feature type="domain" description="Ketoreductase" evidence="4">
    <location>
        <begin position="8"/>
        <end position="176"/>
    </location>
</feature>
<evidence type="ECO:0000256" key="1">
    <source>
        <dbReference type="ARBA" id="ARBA00006484"/>
    </source>
</evidence>
<dbReference type="PANTHER" id="PTHR43477">
    <property type="entry name" value="DIHYDROANTICAPSIN 7-DEHYDROGENASE"/>
    <property type="match status" value="1"/>
</dbReference>
<dbReference type="PRINTS" id="PR00080">
    <property type="entry name" value="SDRFAMILY"/>
</dbReference>
<evidence type="ECO:0000256" key="2">
    <source>
        <dbReference type="ARBA" id="ARBA00023002"/>
    </source>
</evidence>
<accession>A0A2P7SKC1</accession>
<dbReference type="SMART" id="SM00822">
    <property type="entry name" value="PKS_KR"/>
    <property type="match status" value="1"/>
</dbReference>
<dbReference type="RefSeq" id="WP_106722842.1">
    <property type="nucleotide sequence ID" value="NZ_PXYL01000002.1"/>
</dbReference>
<gene>
    <name evidence="5" type="ORF">C7I85_05035</name>
</gene>
<name>A0A2P7SKC1_9HYPH</name>
<proteinExistence type="inferred from homology"/>
<comment type="similarity">
    <text evidence="1 3">Belongs to the short-chain dehydrogenases/reductases (SDR) family.</text>
</comment>
<evidence type="ECO:0000256" key="3">
    <source>
        <dbReference type="RuleBase" id="RU000363"/>
    </source>
</evidence>
<comment type="caution">
    <text evidence="5">The sequence shown here is derived from an EMBL/GenBank/DDBJ whole genome shotgun (WGS) entry which is preliminary data.</text>
</comment>
<dbReference type="PROSITE" id="PS00061">
    <property type="entry name" value="ADH_SHORT"/>
    <property type="match status" value="1"/>
</dbReference>
<dbReference type="Gene3D" id="3.40.50.720">
    <property type="entry name" value="NAD(P)-binding Rossmann-like Domain"/>
    <property type="match status" value="1"/>
</dbReference>
<dbReference type="SUPFAM" id="SSF51735">
    <property type="entry name" value="NAD(P)-binding Rossmann-fold domains"/>
    <property type="match status" value="1"/>
</dbReference>
<dbReference type="GO" id="GO:0016491">
    <property type="term" value="F:oxidoreductase activity"/>
    <property type="evidence" value="ECO:0007669"/>
    <property type="project" value="UniProtKB-KW"/>
</dbReference>
<dbReference type="PANTHER" id="PTHR43477:SF1">
    <property type="entry name" value="DIHYDROANTICAPSIN 7-DEHYDROGENASE"/>
    <property type="match status" value="1"/>
</dbReference>
<dbReference type="InterPro" id="IPR002347">
    <property type="entry name" value="SDR_fam"/>
</dbReference>
<reference evidence="5 6" key="1">
    <citation type="submission" date="2018-03" db="EMBL/GenBank/DDBJ databases">
        <title>The draft genome of Mesorhizobium soli JCM 19897.</title>
        <authorList>
            <person name="Li L."/>
            <person name="Liu L."/>
            <person name="Liang L."/>
            <person name="Wang T."/>
            <person name="Zhang X."/>
        </authorList>
    </citation>
    <scope>NUCLEOTIDE SEQUENCE [LARGE SCALE GENOMIC DNA]</scope>
    <source>
        <strain evidence="5 6">JCM 19897</strain>
    </source>
</reference>
<dbReference type="InterPro" id="IPR051122">
    <property type="entry name" value="SDR_DHRS6-like"/>
</dbReference>
<protein>
    <submittedName>
        <fullName evidence="5">Short-chain dehydrogenase</fullName>
    </submittedName>
</protein>
<evidence type="ECO:0000259" key="4">
    <source>
        <dbReference type="SMART" id="SM00822"/>
    </source>
</evidence>
<keyword evidence="2" id="KW-0560">Oxidoreductase</keyword>
<dbReference type="AlphaFoldDB" id="A0A2P7SKC1"/>
<evidence type="ECO:0000313" key="6">
    <source>
        <dbReference type="Proteomes" id="UP000240653"/>
    </source>
</evidence>
<dbReference type="InterPro" id="IPR057326">
    <property type="entry name" value="KR_dom"/>
</dbReference>
<evidence type="ECO:0000313" key="5">
    <source>
        <dbReference type="EMBL" id="PSJ62934.1"/>
    </source>
</evidence>
<dbReference type="PRINTS" id="PR00081">
    <property type="entry name" value="GDHRDH"/>
</dbReference>
<dbReference type="InterPro" id="IPR036291">
    <property type="entry name" value="NAD(P)-bd_dom_sf"/>
</dbReference>
<dbReference type="CDD" id="cd05233">
    <property type="entry name" value="SDR_c"/>
    <property type="match status" value="1"/>
</dbReference>
<sequence>MSQDFAGRRIVVTGAAQGIGLATVERFLAAGAKVGCLDRDGQALAVLAERFDTETIHTAVCDVAVSIEVAQAIEACATELGGLDGVVNSAGVDLVSPIEKMNDEAWARIMAVNLNGPMHVCRAAFPHLRAAGGGTIVNVSSGAGLQPLRHRSAYSASKAALQMFSKSLSMEAAEFGIRVNTVCPGAVETALLHSSITEDAEAALVAIRNRYVLGRIASPDEIAAAIFWLSGSESSYVTGTAMAVDGGRTFH</sequence>